<dbReference type="AlphaFoldDB" id="A0A444Y041"/>
<gene>
    <name evidence="1" type="ORF">Ahy_B08g090431</name>
</gene>
<accession>A0A444Y041</accession>
<protein>
    <submittedName>
        <fullName evidence="1">Uncharacterized protein</fullName>
    </submittedName>
</protein>
<reference evidence="1 2" key="1">
    <citation type="submission" date="2019-01" db="EMBL/GenBank/DDBJ databases">
        <title>Sequencing of cultivated peanut Arachis hypogaea provides insights into genome evolution and oil improvement.</title>
        <authorList>
            <person name="Chen X."/>
        </authorList>
    </citation>
    <scope>NUCLEOTIDE SEQUENCE [LARGE SCALE GENOMIC DNA]</scope>
    <source>
        <strain evidence="2">cv. Fuhuasheng</strain>
        <tissue evidence="1">Leaves</tissue>
    </source>
</reference>
<proteinExistence type="predicted"/>
<dbReference type="Proteomes" id="UP000289738">
    <property type="component" value="Chromosome B08"/>
</dbReference>
<organism evidence="1 2">
    <name type="scientific">Arachis hypogaea</name>
    <name type="common">Peanut</name>
    <dbReference type="NCBI Taxonomy" id="3818"/>
    <lineage>
        <taxon>Eukaryota</taxon>
        <taxon>Viridiplantae</taxon>
        <taxon>Streptophyta</taxon>
        <taxon>Embryophyta</taxon>
        <taxon>Tracheophyta</taxon>
        <taxon>Spermatophyta</taxon>
        <taxon>Magnoliopsida</taxon>
        <taxon>eudicotyledons</taxon>
        <taxon>Gunneridae</taxon>
        <taxon>Pentapetalae</taxon>
        <taxon>rosids</taxon>
        <taxon>fabids</taxon>
        <taxon>Fabales</taxon>
        <taxon>Fabaceae</taxon>
        <taxon>Papilionoideae</taxon>
        <taxon>50 kb inversion clade</taxon>
        <taxon>dalbergioids sensu lato</taxon>
        <taxon>Dalbergieae</taxon>
        <taxon>Pterocarpus clade</taxon>
        <taxon>Arachis</taxon>
    </lineage>
</organism>
<keyword evidence="2" id="KW-1185">Reference proteome</keyword>
<comment type="caution">
    <text evidence="1">The sequence shown here is derived from an EMBL/GenBank/DDBJ whole genome shotgun (WGS) entry which is preliminary data.</text>
</comment>
<evidence type="ECO:0000313" key="2">
    <source>
        <dbReference type="Proteomes" id="UP000289738"/>
    </source>
</evidence>
<name>A0A444Y041_ARAHY</name>
<evidence type="ECO:0000313" key="1">
    <source>
        <dbReference type="EMBL" id="RYQ95298.1"/>
    </source>
</evidence>
<sequence length="172" mass="19716">MKEILESQYEDKEMGYVLQQVESKEIVNEEEVVESLGKVEQEMDSIIEEFLSIIESSPIGLEIEVKEEDAQPLMSLVSNEEEIELEASHQEEEVEVEKSYKEVEIVKEEHKEVELARSLGPPLPKSPSYTTFKWVKFLSLIFTFPLEYGLIENDGQLRALCGVKSKRELCSG</sequence>
<dbReference type="EMBL" id="SDMP01000018">
    <property type="protein sequence ID" value="RYQ95298.1"/>
    <property type="molecule type" value="Genomic_DNA"/>
</dbReference>